<keyword evidence="3" id="KW-0349">Heme</keyword>
<dbReference type="GO" id="GO:0016712">
    <property type="term" value="F:oxidoreductase activity, acting on paired donors, with incorporation or reduction of molecular oxygen, reduced flavin or flavoprotein as one donor, and incorporation of one atom of oxygen"/>
    <property type="evidence" value="ECO:0007669"/>
    <property type="project" value="InterPro"/>
</dbReference>
<keyword evidence="9" id="KW-1133">Transmembrane helix</keyword>
<dbReference type="InterPro" id="IPR002402">
    <property type="entry name" value="Cyt_P450_E_grp-II"/>
</dbReference>
<evidence type="ECO:0000256" key="6">
    <source>
        <dbReference type="ARBA" id="ARBA00023004"/>
    </source>
</evidence>
<evidence type="ECO:0000313" key="11">
    <source>
        <dbReference type="Proteomes" id="UP000297777"/>
    </source>
</evidence>
<dbReference type="Proteomes" id="UP000297777">
    <property type="component" value="Unassembled WGS sequence"/>
</dbReference>
<comment type="caution">
    <text evidence="10">The sequence shown here is derived from an EMBL/GenBank/DDBJ whole genome shotgun (WGS) entry which is preliminary data.</text>
</comment>
<keyword evidence="9" id="KW-0812">Transmembrane</keyword>
<comment type="cofactor">
    <cofactor evidence="1">
        <name>heme</name>
        <dbReference type="ChEBI" id="CHEBI:30413"/>
    </cofactor>
</comment>
<dbReference type="PANTHER" id="PTHR24287:SF17">
    <property type="entry name" value="P450, PUTATIVE (EUROFUNG)-RELATED"/>
    <property type="match status" value="1"/>
</dbReference>
<keyword evidence="4" id="KW-0479">Metal-binding</keyword>
<evidence type="ECO:0000256" key="8">
    <source>
        <dbReference type="ARBA" id="ARBA00023033"/>
    </source>
</evidence>
<dbReference type="OrthoDB" id="1470350at2759"/>
<dbReference type="InterPro" id="IPR002974">
    <property type="entry name" value="Cyt_P450_E_CYP52_ascomycetes"/>
</dbReference>
<dbReference type="EMBL" id="PQXH01000088">
    <property type="protein sequence ID" value="TGO12463.1"/>
    <property type="molecule type" value="Genomic_DNA"/>
</dbReference>
<evidence type="ECO:0000256" key="1">
    <source>
        <dbReference type="ARBA" id="ARBA00001971"/>
    </source>
</evidence>
<evidence type="ECO:0000256" key="9">
    <source>
        <dbReference type="SAM" id="Phobius"/>
    </source>
</evidence>
<name>A0A4Z1EQ17_9HELO</name>
<evidence type="ECO:0000313" key="10">
    <source>
        <dbReference type="EMBL" id="TGO12463.1"/>
    </source>
</evidence>
<dbReference type="AlphaFoldDB" id="A0A4Z1EQ17"/>
<accession>A0A4Z1EQ17</accession>
<keyword evidence="8" id="KW-0503">Monooxygenase</keyword>
<sequence>MEHAKQSKLLERWTTRFEQYGDTFAAILLGTPMIATIDPLNLQTMLDSNLKDYGVQPLRRSATLPFLGEGVFTMVITAIIFIYNFDSEMYPDGPFWQHSRTLMRPTFTRTNVANLPSFEKNLQKFFKLIPEDGSTVDLKPLLCKLFIDTSTEFLFGESMDMLSPEQPVRSQEFLDAFHYGKLAFLYRDKEYYDSIKVAHAFADFYVDKAIEYPIDRLSKKEPAQKDKSGYKYVLLHDMAMQTDNRNELRSQILHVFLAGHKSSAITIGNALFQLSRNPSVWEKLRQEVIEAHGTSVSSFTHDNLRKLKCLQNVIKETLRLYPVASIASRKAYKDGVLPRGGGPDGKSPIFVRKDTVIITPLYSLHRLPDCFQPDGDKFVPPRWEDPSLRPGAAYIPFGWGIPRMAQKWKYLECRDEVEEWVEELRVSTSSRNGLEAALVAE</sequence>
<organism evidence="10 11">
    <name type="scientific">Botrytis tulipae</name>
    <dbReference type="NCBI Taxonomy" id="87230"/>
    <lineage>
        <taxon>Eukaryota</taxon>
        <taxon>Fungi</taxon>
        <taxon>Dikarya</taxon>
        <taxon>Ascomycota</taxon>
        <taxon>Pezizomycotina</taxon>
        <taxon>Leotiomycetes</taxon>
        <taxon>Helotiales</taxon>
        <taxon>Sclerotiniaceae</taxon>
        <taxon>Botrytis</taxon>
    </lineage>
</organism>
<dbReference type="PRINTS" id="PR01239">
    <property type="entry name" value="EP450IICYP52"/>
</dbReference>
<keyword evidence="7" id="KW-0843">Virulence</keyword>
<evidence type="ECO:0008006" key="12">
    <source>
        <dbReference type="Google" id="ProtNLM"/>
    </source>
</evidence>
<dbReference type="SUPFAM" id="SSF48264">
    <property type="entry name" value="Cytochrome P450"/>
    <property type="match status" value="1"/>
</dbReference>
<dbReference type="InterPro" id="IPR001128">
    <property type="entry name" value="Cyt_P450"/>
</dbReference>
<keyword evidence="11" id="KW-1185">Reference proteome</keyword>
<protein>
    <recommendedName>
        <fullName evidence="12">Cytochrome P450</fullName>
    </recommendedName>
</protein>
<dbReference type="Pfam" id="PF00067">
    <property type="entry name" value="p450"/>
    <property type="match status" value="1"/>
</dbReference>
<keyword evidence="6" id="KW-0408">Iron</keyword>
<evidence type="ECO:0000256" key="4">
    <source>
        <dbReference type="ARBA" id="ARBA00022723"/>
    </source>
</evidence>
<keyword evidence="5" id="KW-0560">Oxidoreductase</keyword>
<evidence type="ECO:0000256" key="2">
    <source>
        <dbReference type="ARBA" id="ARBA00010617"/>
    </source>
</evidence>
<dbReference type="InterPro" id="IPR036396">
    <property type="entry name" value="Cyt_P450_sf"/>
</dbReference>
<dbReference type="PRINTS" id="PR00464">
    <property type="entry name" value="EP450II"/>
</dbReference>
<feature type="transmembrane region" description="Helical" evidence="9">
    <location>
        <begin position="20"/>
        <end position="42"/>
    </location>
</feature>
<evidence type="ECO:0000256" key="3">
    <source>
        <dbReference type="ARBA" id="ARBA00022617"/>
    </source>
</evidence>
<dbReference type="Gene3D" id="1.10.630.10">
    <property type="entry name" value="Cytochrome P450"/>
    <property type="match status" value="1"/>
</dbReference>
<evidence type="ECO:0000256" key="5">
    <source>
        <dbReference type="ARBA" id="ARBA00023002"/>
    </source>
</evidence>
<dbReference type="GO" id="GO:0005506">
    <property type="term" value="F:iron ion binding"/>
    <property type="evidence" value="ECO:0007669"/>
    <property type="project" value="InterPro"/>
</dbReference>
<feature type="transmembrane region" description="Helical" evidence="9">
    <location>
        <begin position="62"/>
        <end position="83"/>
    </location>
</feature>
<reference evidence="10 11" key="1">
    <citation type="submission" date="2017-12" db="EMBL/GenBank/DDBJ databases">
        <title>Comparative genomics of Botrytis spp.</title>
        <authorList>
            <person name="Valero-Jimenez C.A."/>
            <person name="Tapia P."/>
            <person name="Veloso J."/>
            <person name="Silva-Moreno E."/>
            <person name="Staats M."/>
            <person name="Valdes J.H."/>
            <person name="Van Kan J.A.L."/>
        </authorList>
    </citation>
    <scope>NUCLEOTIDE SEQUENCE [LARGE SCALE GENOMIC DNA]</scope>
    <source>
        <strain evidence="10 11">Bt9001</strain>
    </source>
</reference>
<keyword evidence="9" id="KW-0472">Membrane</keyword>
<gene>
    <name evidence="10" type="ORF">BTUL_0088g00400</name>
</gene>
<dbReference type="PANTHER" id="PTHR24287">
    <property type="entry name" value="P450, PUTATIVE (EUROFUNG)-RELATED"/>
    <property type="match status" value="1"/>
</dbReference>
<dbReference type="GO" id="GO:0020037">
    <property type="term" value="F:heme binding"/>
    <property type="evidence" value="ECO:0007669"/>
    <property type="project" value="InterPro"/>
</dbReference>
<comment type="similarity">
    <text evidence="2">Belongs to the cytochrome P450 family.</text>
</comment>
<dbReference type="CDD" id="cd11063">
    <property type="entry name" value="CYP52"/>
    <property type="match status" value="1"/>
</dbReference>
<proteinExistence type="inferred from homology"/>
<evidence type="ECO:0000256" key="7">
    <source>
        <dbReference type="ARBA" id="ARBA00023026"/>
    </source>
</evidence>
<dbReference type="InterPro" id="IPR047146">
    <property type="entry name" value="Cyt_P450_E_CYP52_fungi"/>
</dbReference>